<organism evidence="2 3">
    <name type="scientific">Rhododendron griersonianum</name>
    <dbReference type="NCBI Taxonomy" id="479676"/>
    <lineage>
        <taxon>Eukaryota</taxon>
        <taxon>Viridiplantae</taxon>
        <taxon>Streptophyta</taxon>
        <taxon>Embryophyta</taxon>
        <taxon>Tracheophyta</taxon>
        <taxon>Spermatophyta</taxon>
        <taxon>Magnoliopsida</taxon>
        <taxon>eudicotyledons</taxon>
        <taxon>Gunneridae</taxon>
        <taxon>Pentapetalae</taxon>
        <taxon>asterids</taxon>
        <taxon>Ericales</taxon>
        <taxon>Ericaceae</taxon>
        <taxon>Ericoideae</taxon>
        <taxon>Rhodoreae</taxon>
        <taxon>Rhododendron</taxon>
    </lineage>
</organism>
<protein>
    <submittedName>
        <fullName evidence="2">Uncharacterized protein</fullName>
    </submittedName>
</protein>
<dbReference type="Proteomes" id="UP000823749">
    <property type="component" value="Chromosome 10"/>
</dbReference>
<feature type="region of interest" description="Disordered" evidence="1">
    <location>
        <begin position="43"/>
        <end position="97"/>
    </location>
</feature>
<dbReference type="EMBL" id="JACTNZ010000010">
    <property type="protein sequence ID" value="KAG5527199.1"/>
    <property type="molecule type" value="Genomic_DNA"/>
</dbReference>
<sequence>MILTAEEKKRFQRAVASGELSKLIEPWEPWWLKPSARTISLSREGTQLVQPLSNEETLTSTRHGPESDPAQDIPPGRLALKRHYHPSTSSAQPSHLR</sequence>
<keyword evidence="3" id="KW-1185">Reference proteome</keyword>
<dbReference type="InterPro" id="IPR039646">
    <property type="entry name" value="ZNHIT2"/>
</dbReference>
<proteinExistence type="predicted"/>
<reference evidence="2" key="1">
    <citation type="submission" date="2020-08" db="EMBL/GenBank/DDBJ databases">
        <title>Plant Genome Project.</title>
        <authorList>
            <person name="Zhang R.-G."/>
        </authorList>
    </citation>
    <scope>NUCLEOTIDE SEQUENCE</scope>
    <source>
        <strain evidence="2">WSP0</strain>
        <tissue evidence="2">Leaf</tissue>
    </source>
</reference>
<feature type="compositionally biased region" description="Polar residues" evidence="1">
    <location>
        <begin position="86"/>
        <end position="97"/>
    </location>
</feature>
<gene>
    <name evidence="2" type="ORF">RHGRI_028187</name>
</gene>
<dbReference type="AlphaFoldDB" id="A0AAV6IIQ9"/>
<dbReference type="PANTHER" id="PTHR15555">
    <property type="entry name" value="ZINC FINGER HIT DOMAIN CONTAINING PROTEIN 2 PROTEIN FON -RELATED"/>
    <property type="match status" value="1"/>
</dbReference>
<evidence type="ECO:0000256" key="1">
    <source>
        <dbReference type="SAM" id="MobiDB-lite"/>
    </source>
</evidence>
<accession>A0AAV6IIQ9</accession>
<evidence type="ECO:0000313" key="3">
    <source>
        <dbReference type="Proteomes" id="UP000823749"/>
    </source>
</evidence>
<name>A0AAV6IIQ9_9ERIC</name>
<comment type="caution">
    <text evidence="2">The sequence shown here is derived from an EMBL/GenBank/DDBJ whole genome shotgun (WGS) entry which is preliminary data.</text>
</comment>
<dbReference type="PANTHER" id="PTHR15555:SF0">
    <property type="entry name" value="ZINC FINGER HIT DOMAIN-CONTAINING PROTEIN 2"/>
    <property type="match status" value="1"/>
</dbReference>
<feature type="compositionally biased region" description="Polar residues" evidence="1">
    <location>
        <begin position="43"/>
        <end position="62"/>
    </location>
</feature>
<evidence type="ECO:0000313" key="2">
    <source>
        <dbReference type="EMBL" id="KAG5527199.1"/>
    </source>
</evidence>